<dbReference type="EMBL" id="LBVL01000008">
    <property type="protein sequence ID" value="KKQ85257.1"/>
    <property type="molecule type" value="Genomic_DNA"/>
</dbReference>
<protein>
    <submittedName>
        <fullName evidence="2">Uncharacterized protein</fullName>
    </submittedName>
</protein>
<keyword evidence="1" id="KW-0472">Membrane</keyword>
<accession>A0A0G0L2M5</accession>
<name>A0A0G0L2M5_9BACT</name>
<feature type="transmembrane region" description="Helical" evidence="1">
    <location>
        <begin position="81"/>
        <end position="99"/>
    </location>
</feature>
<gene>
    <name evidence="2" type="ORF">UT08_C0008G0013</name>
</gene>
<dbReference type="STRING" id="1618570.UT08_C0008G0013"/>
<evidence type="ECO:0000256" key="1">
    <source>
        <dbReference type="SAM" id="Phobius"/>
    </source>
</evidence>
<comment type="caution">
    <text evidence="2">The sequence shown here is derived from an EMBL/GenBank/DDBJ whole genome shotgun (WGS) entry which is preliminary data.</text>
</comment>
<keyword evidence="1" id="KW-1133">Transmembrane helix</keyword>
<reference evidence="2 3" key="1">
    <citation type="journal article" date="2015" name="Nature">
        <title>rRNA introns, odd ribosomes, and small enigmatic genomes across a large radiation of phyla.</title>
        <authorList>
            <person name="Brown C.T."/>
            <person name="Hug L.A."/>
            <person name="Thomas B.C."/>
            <person name="Sharon I."/>
            <person name="Castelle C.J."/>
            <person name="Singh A."/>
            <person name="Wilkins M.J."/>
            <person name="Williams K.H."/>
            <person name="Banfield J.F."/>
        </authorList>
    </citation>
    <scope>NUCLEOTIDE SEQUENCE [LARGE SCALE GENOMIC DNA]</scope>
</reference>
<keyword evidence="1" id="KW-0812">Transmembrane</keyword>
<feature type="transmembrane region" description="Helical" evidence="1">
    <location>
        <begin position="7"/>
        <end position="29"/>
    </location>
</feature>
<organism evidence="2 3">
    <name type="scientific">Candidatus Woesebacteria bacterium GW2011_GWB1_38_8</name>
    <dbReference type="NCBI Taxonomy" id="1618570"/>
    <lineage>
        <taxon>Bacteria</taxon>
        <taxon>Candidatus Woeseibacteriota</taxon>
    </lineage>
</organism>
<proteinExistence type="predicted"/>
<dbReference type="AlphaFoldDB" id="A0A0G0L2M5"/>
<evidence type="ECO:0000313" key="2">
    <source>
        <dbReference type="EMBL" id="KKQ85257.1"/>
    </source>
</evidence>
<dbReference type="Proteomes" id="UP000034081">
    <property type="component" value="Unassembled WGS sequence"/>
</dbReference>
<sequence length="126" mass="13632">MSEKITGYLLVLLGIIIMAVASFSVYSVFTNKAKPVSFFKLPGVALDLGSFVSQEETAVPAGQSLKTELVSPEIINEPMNLLAHLLLMGFIVNAGYKLASLGVQFVRPIKVTIKESKSILEPPPIR</sequence>
<evidence type="ECO:0000313" key="3">
    <source>
        <dbReference type="Proteomes" id="UP000034081"/>
    </source>
</evidence>